<dbReference type="GO" id="GO:0005737">
    <property type="term" value="C:cytoplasm"/>
    <property type="evidence" value="ECO:0007669"/>
    <property type="project" value="UniProtKB-SubCell"/>
</dbReference>
<dbReference type="GO" id="GO:0017148">
    <property type="term" value="P:negative regulation of translation"/>
    <property type="evidence" value="ECO:0007669"/>
    <property type="project" value="UniProtKB-UniRule"/>
</dbReference>
<accession>A0A6M1S971</accession>
<keyword evidence="4" id="KW-1185">Reference proteome</keyword>
<comment type="subunit">
    <text evidence="2">Interacts with ribosomal protein uL14 (rplN).</text>
</comment>
<dbReference type="GO" id="GO:0090071">
    <property type="term" value="P:negative regulation of ribosome biogenesis"/>
    <property type="evidence" value="ECO:0007669"/>
    <property type="project" value="UniProtKB-UniRule"/>
</dbReference>
<comment type="function">
    <text evidence="2">Functions as a ribosomal silencing factor. Interacts with ribosomal protein uL14 (rplN), blocking formation of intersubunit bridge B8. Prevents association of the 30S and 50S ribosomal subunits and the formation of functional ribosomes, thus repressing translation.</text>
</comment>
<dbReference type="GO" id="GO:0043023">
    <property type="term" value="F:ribosomal large subunit binding"/>
    <property type="evidence" value="ECO:0007669"/>
    <property type="project" value="TreeGrafter"/>
</dbReference>
<dbReference type="InterPro" id="IPR004394">
    <property type="entry name" value="Iojap/RsfS/C7orf30"/>
</dbReference>
<keyword evidence="2" id="KW-0810">Translation regulation</keyword>
<gene>
    <name evidence="2 3" type="primary">rsfS</name>
    <name evidence="3" type="ORF">G5575_01635</name>
</gene>
<dbReference type="AlphaFoldDB" id="A0A6M1S971"/>
<keyword evidence="2" id="KW-0678">Repressor</keyword>
<organism evidence="3 4">
    <name type="scientific">Devosia aurantiaca</name>
    <dbReference type="NCBI Taxonomy" id="2714858"/>
    <lineage>
        <taxon>Bacteria</taxon>
        <taxon>Pseudomonadati</taxon>
        <taxon>Pseudomonadota</taxon>
        <taxon>Alphaproteobacteria</taxon>
        <taxon>Hyphomicrobiales</taxon>
        <taxon>Devosiaceae</taxon>
        <taxon>Devosia</taxon>
    </lineage>
</organism>
<dbReference type="GO" id="GO:0042256">
    <property type="term" value="P:cytosolic ribosome assembly"/>
    <property type="evidence" value="ECO:0007669"/>
    <property type="project" value="UniProtKB-UniRule"/>
</dbReference>
<dbReference type="Proteomes" id="UP000474802">
    <property type="component" value="Unassembled WGS sequence"/>
</dbReference>
<dbReference type="Pfam" id="PF02410">
    <property type="entry name" value="RsfS"/>
    <property type="match status" value="1"/>
</dbReference>
<proteinExistence type="inferred from homology"/>
<dbReference type="NCBIfam" id="TIGR00090">
    <property type="entry name" value="rsfS_iojap_ybeB"/>
    <property type="match status" value="1"/>
</dbReference>
<dbReference type="InterPro" id="IPR043519">
    <property type="entry name" value="NT_sf"/>
</dbReference>
<reference evidence="3 4" key="1">
    <citation type="submission" date="2020-02" db="EMBL/GenBank/DDBJ databases">
        <authorList>
            <person name="Khan S.A."/>
            <person name="Jeon C.O."/>
            <person name="Chun B.H."/>
        </authorList>
    </citation>
    <scope>NUCLEOTIDE SEQUENCE [LARGE SCALE GENOMIC DNA]</scope>
    <source>
        <strain evidence="3 4">H239</strain>
    </source>
</reference>
<sequence length="130" mass="14093">MAALPTNTVNTPPAAANAVQKPLIDVILETLDDAKAEETVAVDITGKSSLADHMVVTSGRSQRHVGAVADQVITALRDNGYGKPRVEGMPNADWVLVDAGDVILHIFRPEVREFYSIEKMWQADFAADQH</sequence>
<dbReference type="EMBL" id="JAALFG010000001">
    <property type="protein sequence ID" value="NGP16559.1"/>
    <property type="molecule type" value="Genomic_DNA"/>
</dbReference>
<dbReference type="PANTHER" id="PTHR21043">
    <property type="entry name" value="IOJAP SUPERFAMILY ORTHOLOG"/>
    <property type="match status" value="1"/>
</dbReference>
<comment type="similarity">
    <text evidence="1 2">Belongs to the Iojap/RsfS family.</text>
</comment>
<evidence type="ECO:0000256" key="1">
    <source>
        <dbReference type="ARBA" id="ARBA00010574"/>
    </source>
</evidence>
<evidence type="ECO:0000313" key="4">
    <source>
        <dbReference type="Proteomes" id="UP000474802"/>
    </source>
</evidence>
<name>A0A6M1S971_9HYPH</name>
<evidence type="ECO:0000313" key="3">
    <source>
        <dbReference type="EMBL" id="NGP16559.1"/>
    </source>
</evidence>
<dbReference type="SUPFAM" id="SSF81301">
    <property type="entry name" value="Nucleotidyltransferase"/>
    <property type="match status" value="1"/>
</dbReference>
<protein>
    <recommendedName>
        <fullName evidence="2">Ribosomal silencing factor RsfS</fullName>
    </recommendedName>
</protein>
<comment type="caution">
    <text evidence="3">The sequence shown here is derived from an EMBL/GenBank/DDBJ whole genome shotgun (WGS) entry which is preliminary data.</text>
</comment>
<dbReference type="PANTHER" id="PTHR21043:SF0">
    <property type="entry name" value="MITOCHONDRIAL ASSEMBLY OF RIBOSOMAL LARGE SUBUNIT PROTEIN 1"/>
    <property type="match status" value="1"/>
</dbReference>
<comment type="subcellular location">
    <subcellularLocation>
        <location evidence="2">Cytoplasm</location>
    </subcellularLocation>
</comment>
<dbReference type="Gene3D" id="3.30.460.10">
    <property type="entry name" value="Beta Polymerase, domain 2"/>
    <property type="match status" value="1"/>
</dbReference>
<keyword evidence="2" id="KW-0963">Cytoplasm</keyword>
<reference evidence="3 4" key="2">
    <citation type="submission" date="2020-03" db="EMBL/GenBank/DDBJ databases">
        <title>Devosia chinhatensis sp. nov., isolated from a hexachlorocyclohexane (HCH) dump site in India.</title>
        <authorList>
            <person name="Kumar M."/>
            <person name="Lal R."/>
        </authorList>
    </citation>
    <scope>NUCLEOTIDE SEQUENCE [LARGE SCALE GENOMIC DNA]</scope>
    <source>
        <strain evidence="3 4">H239</strain>
    </source>
</reference>
<dbReference type="RefSeq" id="WP_164532812.1">
    <property type="nucleotide sequence ID" value="NZ_JAALFG010000001.1"/>
</dbReference>
<dbReference type="HAMAP" id="MF_01477">
    <property type="entry name" value="Iojap_RsfS"/>
    <property type="match status" value="1"/>
</dbReference>
<evidence type="ECO:0000256" key="2">
    <source>
        <dbReference type="HAMAP-Rule" id="MF_01477"/>
    </source>
</evidence>